<evidence type="ECO:0000256" key="9">
    <source>
        <dbReference type="ARBA" id="ARBA00038146"/>
    </source>
</evidence>
<sequence length="714" mass="77722">MTFRAETLSSTLAPASMDHDVGEPSAGADEDDWSDTSSDITELDPAEFPQYFQERNGRLFHSHGGSPYPLPVDAVEQYRVNGQHALLKARIGHNYVGPVSETLRRTEGRQRRALDLGTGTGVWVLEMAQDFPHVRFDGLDIVPIATRYPPVNVLFEMHDINAPFRYPARFYDLVHGRSISMAVRNYRTLVDEVARILRPRGLFVACEWGRYPSMSRGRDPATYLPRSTEFFRVVNDTLRWYKGIYPVAMFLYDYLRESGHFDEVHQRRVEMPIGGDELGSGFRDMLKMYAESMKVMLLEAGRLSAQEVEDLLSGYLYELENVQGMVSVYHAVHARRKAHRYENKPGVAHALQNFAFKSTAKRSALGTVREAELYGGVLSSSLSREHLALTAEFLRGDESFFVDVLSSFLTDAKFTRHELQEYVAPVCEFESTTVASIPATRAIELAHGLAFRDGLGSPLFASAHHPVTAELVQEYASTVFSKNNIAVLGTGISQDALSELVEKSLASLASSSTGVSSTPSTYFGGETRIENHEGPQTVFVGFGATGAPSAELAVLAAHLSPQSSVKWSKGTSPIAESIPPTASVQTVLLPYSDATLFGFIVQGETTEDVKTAAKAALAALKAAGSFKSDDLKKAVAKAKFAAASSVEGRTGFVNTLGAKVLAGSPSSLDGTLAAFEKVDVSALSNISSTLLKAKPTYVALGDIKGLPYADELGL</sequence>
<dbReference type="InterPro" id="IPR050361">
    <property type="entry name" value="MPP/UQCRC_Complex"/>
</dbReference>
<dbReference type="InterPro" id="IPR011765">
    <property type="entry name" value="Pept_M16_N"/>
</dbReference>
<keyword evidence="15" id="KW-1185">Reference proteome</keyword>
<organism evidence="14 15">
    <name type="scientific">Antrodiella citrinella</name>
    <dbReference type="NCBI Taxonomy" id="2447956"/>
    <lineage>
        <taxon>Eukaryota</taxon>
        <taxon>Fungi</taxon>
        <taxon>Dikarya</taxon>
        <taxon>Basidiomycota</taxon>
        <taxon>Agaricomycotina</taxon>
        <taxon>Agaricomycetes</taxon>
        <taxon>Polyporales</taxon>
        <taxon>Steccherinaceae</taxon>
        <taxon>Antrodiella</taxon>
    </lineage>
</organism>
<dbReference type="InterPro" id="IPR029063">
    <property type="entry name" value="SAM-dependent_MTases_sf"/>
</dbReference>
<evidence type="ECO:0000256" key="1">
    <source>
        <dbReference type="ARBA" id="ARBA00004443"/>
    </source>
</evidence>
<keyword evidence="5" id="KW-0809">Transit peptide</keyword>
<evidence type="ECO:0000256" key="11">
    <source>
        <dbReference type="SAM" id="MobiDB-lite"/>
    </source>
</evidence>
<dbReference type="Pfam" id="PF00675">
    <property type="entry name" value="Peptidase_M16"/>
    <property type="match status" value="1"/>
</dbReference>
<dbReference type="SUPFAM" id="SSF63411">
    <property type="entry name" value="LuxS/MPP-like metallohydrolase"/>
    <property type="match status" value="2"/>
</dbReference>
<keyword evidence="8" id="KW-0472">Membrane</keyword>
<dbReference type="Proteomes" id="UP000308730">
    <property type="component" value="Unassembled WGS sequence"/>
</dbReference>
<dbReference type="FunFam" id="3.30.830.10:FF:000039">
    <property type="entry name" value="Ubiquinol-cytochrome c reductase core subunit 2"/>
    <property type="match status" value="1"/>
</dbReference>
<accession>A0A4S4N5C2</accession>
<comment type="caution">
    <text evidence="14">The sequence shown here is derived from an EMBL/GenBank/DDBJ whole genome shotgun (WGS) entry which is preliminary data.</text>
</comment>
<evidence type="ECO:0000259" key="13">
    <source>
        <dbReference type="Pfam" id="PF05193"/>
    </source>
</evidence>
<evidence type="ECO:0000256" key="2">
    <source>
        <dbReference type="ARBA" id="ARBA00022448"/>
    </source>
</evidence>
<dbReference type="PANTHER" id="PTHR11851">
    <property type="entry name" value="METALLOPROTEASE"/>
    <property type="match status" value="1"/>
</dbReference>
<evidence type="ECO:0000256" key="7">
    <source>
        <dbReference type="ARBA" id="ARBA00023128"/>
    </source>
</evidence>
<comment type="similarity">
    <text evidence="9">Belongs to the peptidase M16 family. UQCRC2/QCR2 subfamily.</text>
</comment>
<protein>
    <recommendedName>
        <fullName evidence="10">Cytochrome b-c1 complex subunit 2, mitochondrial</fullName>
    </recommendedName>
</protein>
<evidence type="ECO:0000256" key="5">
    <source>
        <dbReference type="ARBA" id="ARBA00022946"/>
    </source>
</evidence>
<dbReference type="InterPro" id="IPR011249">
    <property type="entry name" value="Metalloenz_LuxS/M16"/>
</dbReference>
<proteinExistence type="inferred from homology"/>
<evidence type="ECO:0000256" key="4">
    <source>
        <dbReference type="ARBA" id="ARBA00022792"/>
    </source>
</evidence>
<evidence type="ECO:0000259" key="12">
    <source>
        <dbReference type="Pfam" id="PF00675"/>
    </source>
</evidence>
<dbReference type="Pfam" id="PF05193">
    <property type="entry name" value="Peptidase_M16_C"/>
    <property type="match status" value="1"/>
</dbReference>
<evidence type="ECO:0000256" key="3">
    <source>
        <dbReference type="ARBA" id="ARBA00022660"/>
    </source>
</evidence>
<dbReference type="CDD" id="cd02440">
    <property type="entry name" value="AdoMet_MTases"/>
    <property type="match status" value="1"/>
</dbReference>
<dbReference type="EMBL" id="SGPM01000007">
    <property type="protein sequence ID" value="THH33357.1"/>
    <property type="molecule type" value="Genomic_DNA"/>
</dbReference>
<gene>
    <name evidence="14" type="ORF">EUX98_g799</name>
</gene>
<feature type="domain" description="Peptidase M16 C-terminal" evidence="13">
    <location>
        <begin position="467"/>
        <end position="636"/>
    </location>
</feature>
<keyword evidence="6" id="KW-0249">Electron transport</keyword>
<dbReference type="GO" id="GO:0046872">
    <property type="term" value="F:metal ion binding"/>
    <property type="evidence" value="ECO:0007669"/>
    <property type="project" value="InterPro"/>
</dbReference>
<dbReference type="PANTHER" id="PTHR11851:SF209">
    <property type="entry name" value="CYTOCHROME B-C1 COMPLEX SUBUNIT 2, MITOCHONDRIAL"/>
    <property type="match status" value="1"/>
</dbReference>
<dbReference type="AlphaFoldDB" id="A0A4S4N5C2"/>
<feature type="region of interest" description="Disordered" evidence="11">
    <location>
        <begin position="1"/>
        <end position="40"/>
    </location>
</feature>
<dbReference type="SUPFAM" id="SSF53335">
    <property type="entry name" value="S-adenosyl-L-methionine-dependent methyltransferases"/>
    <property type="match status" value="1"/>
</dbReference>
<keyword evidence="4" id="KW-0999">Mitochondrion inner membrane</keyword>
<name>A0A4S4N5C2_9APHY</name>
<comment type="subcellular location">
    <subcellularLocation>
        <location evidence="1">Mitochondrion inner membrane</location>
        <topology evidence="1">Peripheral membrane protein</topology>
        <orientation evidence="1">Matrix side</orientation>
    </subcellularLocation>
</comment>
<evidence type="ECO:0000256" key="6">
    <source>
        <dbReference type="ARBA" id="ARBA00022982"/>
    </source>
</evidence>
<evidence type="ECO:0000256" key="8">
    <source>
        <dbReference type="ARBA" id="ARBA00023136"/>
    </source>
</evidence>
<dbReference type="Pfam" id="PF13489">
    <property type="entry name" value="Methyltransf_23"/>
    <property type="match status" value="1"/>
</dbReference>
<dbReference type="OrthoDB" id="2013972at2759"/>
<keyword evidence="3" id="KW-0679">Respiratory chain</keyword>
<evidence type="ECO:0000256" key="10">
    <source>
        <dbReference type="ARBA" id="ARBA00040751"/>
    </source>
</evidence>
<keyword evidence="7" id="KW-0496">Mitochondrion</keyword>
<dbReference type="Gene3D" id="3.40.50.150">
    <property type="entry name" value="Vaccinia Virus protein VP39"/>
    <property type="match status" value="1"/>
</dbReference>
<dbReference type="InterPro" id="IPR007863">
    <property type="entry name" value="Peptidase_M16_C"/>
</dbReference>
<keyword evidence="2" id="KW-0813">Transport</keyword>
<evidence type="ECO:0000313" key="15">
    <source>
        <dbReference type="Proteomes" id="UP000308730"/>
    </source>
</evidence>
<dbReference type="Gene3D" id="3.30.830.10">
    <property type="entry name" value="Metalloenzyme, LuxS/M16 peptidase-like"/>
    <property type="match status" value="2"/>
</dbReference>
<dbReference type="GO" id="GO:0005743">
    <property type="term" value="C:mitochondrial inner membrane"/>
    <property type="evidence" value="ECO:0007669"/>
    <property type="project" value="UniProtKB-SubCell"/>
</dbReference>
<feature type="domain" description="Peptidase M16 N-terminal" evidence="12">
    <location>
        <begin position="340"/>
        <end position="460"/>
    </location>
</feature>
<reference evidence="14 15" key="1">
    <citation type="submission" date="2019-02" db="EMBL/GenBank/DDBJ databases">
        <title>Genome sequencing of the rare red list fungi Antrodiella citrinella (Flaviporus citrinellus).</title>
        <authorList>
            <person name="Buettner E."/>
            <person name="Kellner H."/>
        </authorList>
    </citation>
    <scope>NUCLEOTIDE SEQUENCE [LARGE SCALE GENOMIC DNA]</scope>
    <source>
        <strain evidence="14 15">DSM 108506</strain>
    </source>
</reference>
<evidence type="ECO:0000313" key="14">
    <source>
        <dbReference type="EMBL" id="THH33357.1"/>
    </source>
</evidence>